<comment type="subunit">
    <text evidence="7">Heteromultimer composed of small subunits (RfcS) and large subunits (RfcL).</text>
</comment>
<dbReference type="PANTHER" id="PTHR23389:SF6">
    <property type="entry name" value="REPLICATION FACTOR C SUBUNIT 1"/>
    <property type="match status" value="1"/>
</dbReference>
<dbReference type="EMBL" id="LWMW01000075">
    <property type="protein sequence ID" value="KZX17017.1"/>
    <property type="molecule type" value="Genomic_DNA"/>
</dbReference>
<dbReference type="AlphaFoldDB" id="A0A166CV26"/>
<comment type="similarity">
    <text evidence="1 7">Belongs to the activator 1 small subunits family. RfcL subfamily.</text>
</comment>
<feature type="compositionally biased region" description="Basic and acidic residues" evidence="8">
    <location>
        <begin position="413"/>
        <end position="426"/>
    </location>
</feature>
<dbReference type="SMART" id="SM00382">
    <property type="entry name" value="AAA"/>
    <property type="match status" value="1"/>
</dbReference>
<dbReference type="InterPro" id="IPR027417">
    <property type="entry name" value="P-loop_NTPase"/>
</dbReference>
<dbReference type="NCBIfam" id="NF003229">
    <property type="entry name" value="PRK04195.1-5"/>
    <property type="match status" value="1"/>
</dbReference>
<dbReference type="NCBIfam" id="NF003233">
    <property type="entry name" value="PRK04195.2-3"/>
    <property type="match status" value="1"/>
</dbReference>
<dbReference type="InterPro" id="IPR003959">
    <property type="entry name" value="ATPase_AAA_core"/>
</dbReference>
<evidence type="ECO:0000256" key="3">
    <source>
        <dbReference type="ARBA" id="ARBA00022705"/>
    </source>
</evidence>
<keyword evidence="10" id="KW-0347">Helicase</keyword>
<keyword evidence="10" id="KW-0378">Hydrolase</keyword>
<dbReference type="STRING" id="47311.MBCUT_04200"/>
<accession>A0A166CV26</accession>
<proteinExistence type="inferred from homology"/>
<evidence type="ECO:0000256" key="5">
    <source>
        <dbReference type="ARBA" id="ARBA00022840"/>
    </source>
</evidence>
<dbReference type="OrthoDB" id="8658at2157"/>
<dbReference type="GO" id="GO:0003689">
    <property type="term" value="F:DNA clamp loader activity"/>
    <property type="evidence" value="ECO:0007669"/>
    <property type="project" value="UniProtKB-UniRule"/>
</dbReference>
<evidence type="ECO:0000256" key="7">
    <source>
        <dbReference type="HAMAP-Rule" id="MF_01508"/>
    </source>
</evidence>
<organism evidence="10 11">
    <name type="scientific">Methanobrevibacter cuticularis</name>
    <dbReference type="NCBI Taxonomy" id="47311"/>
    <lineage>
        <taxon>Archaea</taxon>
        <taxon>Methanobacteriati</taxon>
        <taxon>Methanobacteriota</taxon>
        <taxon>Methanomada group</taxon>
        <taxon>Methanobacteria</taxon>
        <taxon>Methanobacteriales</taxon>
        <taxon>Methanobacteriaceae</taxon>
        <taxon>Methanobrevibacter</taxon>
    </lineage>
</organism>
<keyword evidence="5 7" id="KW-0067">ATP-binding</keyword>
<dbReference type="PANTHER" id="PTHR23389">
    <property type="entry name" value="CHROMOSOME TRANSMISSION FIDELITY FACTOR 18"/>
    <property type="match status" value="1"/>
</dbReference>
<evidence type="ECO:0000256" key="8">
    <source>
        <dbReference type="SAM" id="MobiDB-lite"/>
    </source>
</evidence>
<dbReference type="CDD" id="cd00009">
    <property type="entry name" value="AAA"/>
    <property type="match status" value="1"/>
</dbReference>
<dbReference type="GO" id="GO:0016887">
    <property type="term" value="F:ATP hydrolysis activity"/>
    <property type="evidence" value="ECO:0007669"/>
    <property type="project" value="InterPro"/>
</dbReference>
<feature type="domain" description="AAA+ ATPase" evidence="9">
    <location>
        <begin position="37"/>
        <end position="159"/>
    </location>
</feature>
<evidence type="ECO:0000256" key="2">
    <source>
        <dbReference type="ARBA" id="ARBA00014793"/>
    </source>
</evidence>
<dbReference type="PATRIC" id="fig|47311.3.peg.483"/>
<comment type="caution">
    <text evidence="10">The sequence shown here is derived from an EMBL/GenBank/DDBJ whole genome shotgun (WGS) entry which is preliminary data.</text>
</comment>
<feature type="region of interest" description="Disordered" evidence="8">
    <location>
        <begin position="413"/>
        <end position="514"/>
    </location>
</feature>
<sequence length="514" mass="59259">MLWTEKYRPKTFKDMIGNGKQKKEIETWVKSWKDQKPQPCLLLIGPAGTGKTSVAHIIGNKFSDFIELNASDKRSYDIIMSTVGESSSTKSLFSDEHKLIILDEVDGIHGNEDRGGTRAINKIIKDTQHPIVMTANDFYSKRLTSVKPKCKVIKLNKVHTNSINALLKRIASKEGINADNEAIKTIAKNSNGDMRSALNTLQVLTDESKKLDMGDLDAISQKDNTNNIFDTVRRVLKSKSIDKIKKSMMMDEDPTMVMEYIAENIPREYEKKSEIKKAYEMISEADMYFGRARQSRNYTYWKYASDFMGIGVALSKEETYKKFTRLTGAMAFALMGRTRGKRALRDRIAEKMSTHLHVSNTIAISMFPLMEIMFQNDETAYEIATFLDLDDDEIKRFRKRKIPKTVIKKMEKEALDEKKKNKEEKQNIQSRKKTTKEEKQQTVQKQPKPEEKQQTVQKQPKPEEKQQVANEESETSPKQSKRARKEPQKKENQKADKEKESQDKKSSQKSLFNF</sequence>
<dbReference type="SUPFAM" id="SSF52540">
    <property type="entry name" value="P-loop containing nucleoside triphosphate hydrolases"/>
    <property type="match status" value="1"/>
</dbReference>
<name>A0A166CV26_9EURY</name>
<reference evidence="10 11" key="1">
    <citation type="submission" date="2016-04" db="EMBL/GenBank/DDBJ databases">
        <title>Genome sequence of Methanobrevibacter cuticularis DSM 11139.</title>
        <authorList>
            <person name="Poehlein A."/>
            <person name="Seedorf H."/>
            <person name="Daniel R."/>
        </authorList>
    </citation>
    <scope>NUCLEOTIDE SEQUENCE [LARGE SCALE GENOMIC DNA]</scope>
    <source>
        <strain evidence="10 11">DSM 11139</strain>
    </source>
</reference>
<dbReference type="RefSeq" id="WP_067258313.1">
    <property type="nucleotide sequence ID" value="NZ_LWMW01000075.1"/>
</dbReference>
<comment type="function">
    <text evidence="7">Part of the RFC clamp loader complex which loads the PCNA sliding clamp onto DNA.</text>
</comment>
<evidence type="ECO:0000256" key="1">
    <source>
        <dbReference type="ARBA" id="ARBA00006878"/>
    </source>
</evidence>
<protein>
    <recommendedName>
        <fullName evidence="2 7">Replication factor C large subunit</fullName>
        <shortName evidence="7">RFC large subunit</shortName>
    </recommendedName>
    <alternativeName>
        <fullName evidence="6 7">Clamp loader large subunit</fullName>
    </alternativeName>
</protein>
<evidence type="ECO:0000256" key="6">
    <source>
        <dbReference type="ARBA" id="ARBA00032141"/>
    </source>
</evidence>
<evidence type="ECO:0000313" key="11">
    <source>
        <dbReference type="Proteomes" id="UP000077275"/>
    </source>
</evidence>
<dbReference type="Gene3D" id="1.10.8.60">
    <property type="match status" value="1"/>
</dbReference>
<dbReference type="HAMAP" id="MF_01508">
    <property type="entry name" value="RfcL"/>
    <property type="match status" value="1"/>
</dbReference>
<dbReference type="Pfam" id="PF00004">
    <property type="entry name" value="AAA"/>
    <property type="match status" value="1"/>
</dbReference>
<dbReference type="GO" id="GO:0004386">
    <property type="term" value="F:helicase activity"/>
    <property type="evidence" value="ECO:0007669"/>
    <property type="project" value="UniProtKB-KW"/>
</dbReference>
<dbReference type="Pfam" id="PF21960">
    <property type="entry name" value="RCF1-5-like_lid"/>
    <property type="match status" value="1"/>
</dbReference>
<dbReference type="GO" id="GO:0006260">
    <property type="term" value="P:DNA replication"/>
    <property type="evidence" value="ECO:0007669"/>
    <property type="project" value="UniProtKB-UniRule"/>
</dbReference>
<dbReference type="Gene3D" id="3.40.50.300">
    <property type="entry name" value="P-loop containing nucleotide triphosphate hydrolases"/>
    <property type="match status" value="1"/>
</dbReference>
<feature type="binding site" evidence="7">
    <location>
        <begin position="45"/>
        <end position="52"/>
    </location>
    <ligand>
        <name>ATP</name>
        <dbReference type="ChEBI" id="CHEBI:30616"/>
    </ligand>
</feature>
<keyword evidence="11" id="KW-1185">Reference proteome</keyword>
<feature type="compositionally biased region" description="Basic and acidic residues" evidence="8">
    <location>
        <begin position="485"/>
        <end position="506"/>
    </location>
</feature>
<dbReference type="InterPro" id="IPR003593">
    <property type="entry name" value="AAA+_ATPase"/>
</dbReference>
<dbReference type="CDD" id="cd18140">
    <property type="entry name" value="HLD_clamp_RFC"/>
    <property type="match status" value="1"/>
</dbReference>
<evidence type="ECO:0000256" key="4">
    <source>
        <dbReference type="ARBA" id="ARBA00022741"/>
    </source>
</evidence>
<dbReference type="InterPro" id="IPR023935">
    <property type="entry name" value="Rep_factor-C_lsu"/>
</dbReference>
<dbReference type="Proteomes" id="UP000077275">
    <property type="component" value="Unassembled WGS sequence"/>
</dbReference>
<dbReference type="GO" id="GO:0005524">
    <property type="term" value="F:ATP binding"/>
    <property type="evidence" value="ECO:0007669"/>
    <property type="project" value="UniProtKB-UniRule"/>
</dbReference>
<dbReference type="InterPro" id="IPR047854">
    <property type="entry name" value="RFC_lid"/>
</dbReference>
<gene>
    <name evidence="10" type="primary">ruvB</name>
    <name evidence="7" type="synonym">rfcL</name>
    <name evidence="10" type="ORF">MBCUT_04200</name>
</gene>
<evidence type="ECO:0000259" key="9">
    <source>
        <dbReference type="SMART" id="SM00382"/>
    </source>
</evidence>
<keyword evidence="4 7" id="KW-0547">Nucleotide-binding</keyword>
<keyword evidence="3 7" id="KW-0235">DNA replication</keyword>
<evidence type="ECO:0000313" key="10">
    <source>
        <dbReference type="EMBL" id="KZX17017.1"/>
    </source>
</evidence>